<dbReference type="Proteomes" id="UP000437638">
    <property type="component" value="Unassembled WGS sequence"/>
</dbReference>
<dbReference type="Pfam" id="PF22022">
    <property type="entry name" value="Phage_int_M"/>
    <property type="match status" value="1"/>
</dbReference>
<dbReference type="GO" id="GO:0003677">
    <property type="term" value="F:DNA binding"/>
    <property type="evidence" value="ECO:0007669"/>
    <property type="project" value="UniProtKB-KW"/>
</dbReference>
<dbReference type="Gene3D" id="3.30.160.390">
    <property type="entry name" value="Integrase, DNA-binding domain"/>
    <property type="match status" value="1"/>
</dbReference>
<evidence type="ECO:0000256" key="4">
    <source>
        <dbReference type="ARBA" id="ARBA00023172"/>
    </source>
</evidence>
<keyword evidence="4" id="KW-0233">DNA recombination</keyword>
<organism evidence="6 7">
    <name type="scientific">Vreelandella zhuhanensis</name>
    <dbReference type="NCBI Taxonomy" id="2684210"/>
    <lineage>
        <taxon>Bacteria</taxon>
        <taxon>Pseudomonadati</taxon>
        <taxon>Pseudomonadota</taxon>
        <taxon>Gammaproteobacteria</taxon>
        <taxon>Oceanospirillales</taxon>
        <taxon>Halomonadaceae</taxon>
        <taxon>Vreelandella</taxon>
    </lineage>
</organism>
<dbReference type="InterPro" id="IPR013762">
    <property type="entry name" value="Integrase-like_cat_sf"/>
</dbReference>
<feature type="domain" description="Tyr recombinase" evidence="5">
    <location>
        <begin position="207"/>
        <end position="383"/>
    </location>
</feature>
<evidence type="ECO:0000256" key="2">
    <source>
        <dbReference type="ARBA" id="ARBA00022908"/>
    </source>
</evidence>
<dbReference type="Pfam" id="PF00589">
    <property type="entry name" value="Phage_integrase"/>
    <property type="match status" value="1"/>
</dbReference>
<keyword evidence="2" id="KW-0229">DNA integration</keyword>
<dbReference type="PANTHER" id="PTHR30629:SF2">
    <property type="entry name" value="PROPHAGE INTEGRASE INTS-RELATED"/>
    <property type="match status" value="1"/>
</dbReference>
<keyword evidence="3" id="KW-0238">DNA-binding</keyword>
<dbReference type="InterPro" id="IPR002104">
    <property type="entry name" value="Integrase_catalytic"/>
</dbReference>
<evidence type="ECO:0000256" key="1">
    <source>
        <dbReference type="ARBA" id="ARBA00008857"/>
    </source>
</evidence>
<dbReference type="EMBL" id="WTKP01000001">
    <property type="protein sequence ID" value="MWJ26720.1"/>
    <property type="molecule type" value="Genomic_DNA"/>
</dbReference>
<dbReference type="InterPro" id="IPR010998">
    <property type="entry name" value="Integrase_recombinase_N"/>
</dbReference>
<evidence type="ECO:0000256" key="3">
    <source>
        <dbReference type="ARBA" id="ARBA00023125"/>
    </source>
</evidence>
<dbReference type="InterPro" id="IPR038488">
    <property type="entry name" value="Integrase_DNA-bd_sf"/>
</dbReference>
<protein>
    <submittedName>
        <fullName evidence="6">Tyrosine-type recombinase/integrase</fullName>
    </submittedName>
</protein>
<dbReference type="RefSeq" id="WP_160416959.1">
    <property type="nucleotide sequence ID" value="NZ_WTKP01000001.1"/>
</dbReference>
<dbReference type="GO" id="GO:0006310">
    <property type="term" value="P:DNA recombination"/>
    <property type="evidence" value="ECO:0007669"/>
    <property type="project" value="UniProtKB-KW"/>
</dbReference>
<evidence type="ECO:0000259" key="5">
    <source>
        <dbReference type="PROSITE" id="PS51898"/>
    </source>
</evidence>
<dbReference type="InterPro" id="IPR011010">
    <property type="entry name" value="DNA_brk_join_enz"/>
</dbReference>
<keyword evidence="7" id="KW-1185">Reference proteome</keyword>
<name>A0A7X3GXI1_9GAMM</name>
<reference evidence="6 7" key="1">
    <citation type="submission" date="2019-12" db="EMBL/GenBank/DDBJ databases">
        <title>Halomonas rutogse sp. nov. isolated from two lakes on Tibetan Plateau.</title>
        <authorList>
            <person name="Gao P."/>
        </authorList>
    </citation>
    <scope>NUCLEOTIDE SEQUENCE [LARGE SCALE GENOMIC DNA]</scope>
    <source>
        <strain evidence="6 7">ZH2S</strain>
    </source>
</reference>
<dbReference type="PROSITE" id="PS51898">
    <property type="entry name" value="TYR_RECOMBINASE"/>
    <property type="match status" value="1"/>
</dbReference>
<sequence length="411" mass="46139">MKRSQIKRRPLADTVLASLEPESVDYRERDGGGLYFRVKSNGSKSWNLRYKRLDGRWAWLGLGSFPFVSGKAARKKADDLRKLAADGIDLQVYKQGVQGKPTFKASAEEWYQRKLDAGRSLGTTRQMRLYLDNDILPAIGKKALDQITRADCAAIQKAIEDRDAHSVAKKVRSWIGQTFSLAVAQGKCDLNPASELRHIAAQAPKTTQYPHLLEPELPAFLAALKKSPSRAITQAAVWLVLRTASRPGMVRLSEWAEFDLDAALWSIPGVRMKTRHDHLVPLSSQSVSALRDLHEITGRSRWTFPGSGPKNPTLSENTINKALTLVGYKNKLVGHGSRHTASTLLREHGWKKDYVEAQLAHKEPGMSGVYNKAQYIEGRQVMMQWYCDYLDALECGIGRDEQQAFKERVMP</sequence>
<dbReference type="CDD" id="cd00801">
    <property type="entry name" value="INT_P4_C"/>
    <property type="match status" value="1"/>
</dbReference>
<dbReference type="Pfam" id="PF13356">
    <property type="entry name" value="Arm-DNA-bind_3"/>
    <property type="match status" value="1"/>
</dbReference>
<gene>
    <name evidence="6" type="ORF">GPM19_00610</name>
</gene>
<dbReference type="InterPro" id="IPR025166">
    <property type="entry name" value="Integrase_DNA_bind_dom"/>
</dbReference>
<dbReference type="InterPro" id="IPR050808">
    <property type="entry name" value="Phage_Integrase"/>
</dbReference>
<dbReference type="Gene3D" id="1.10.443.10">
    <property type="entry name" value="Intergrase catalytic core"/>
    <property type="match status" value="1"/>
</dbReference>
<evidence type="ECO:0000313" key="6">
    <source>
        <dbReference type="EMBL" id="MWJ26720.1"/>
    </source>
</evidence>
<dbReference type="AlphaFoldDB" id="A0A7X3GXI1"/>
<dbReference type="Gene3D" id="1.10.150.130">
    <property type="match status" value="1"/>
</dbReference>
<dbReference type="PANTHER" id="PTHR30629">
    <property type="entry name" value="PROPHAGE INTEGRASE"/>
    <property type="match status" value="1"/>
</dbReference>
<dbReference type="InterPro" id="IPR053876">
    <property type="entry name" value="Phage_int_M"/>
</dbReference>
<accession>A0A7X3GXI1</accession>
<proteinExistence type="inferred from homology"/>
<comment type="caution">
    <text evidence="6">The sequence shown here is derived from an EMBL/GenBank/DDBJ whole genome shotgun (WGS) entry which is preliminary data.</text>
</comment>
<evidence type="ECO:0000313" key="7">
    <source>
        <dbReference type="Proteomes" id="UP000437638"/>
    </source>
</evidence>
<dbReference type="GO" id="GO:0015074">
    <property type="term" value="P:DNA integration"/>
    <property type="evidence" value="ECO:0007669"/>
    <property type="project" value="UniProtKB-KW"/>
</dbReference>
<dbReference type="SUPFAM" id="SSF56349">
    <property type="entry name" value="DNA breaking-rejoining enzymes"/>
    <property type="match status" value="1"/>
</dbReference>
<comment type="similarity">
    <text evidence="1">Belongs to the 'phage' integrase family.</text>
</comment>